<protein>
    <submittedName>
        <fullName evidence="2">NAD(P)-dependent alcohol dehydrogenase</fullName>
    </submittedName>
</protein>
<dbReference type="Pfam" id="PF08240">
    <property type="entry name" value="ADH_N"/>
    <property type="match status" value="1"/>
</dbReference>
<evidence type="ECO:0000313" key="2">
    <source>
        <dbReference type="EMBL" id="TGK88322.1"/>
    </source>
</evidence>
<dbReference type="Proteomes" id="UP000297918">
    <property type="component" value="Unassembled WGS sequence"/>
</dbReference>
<dbReference type="SUPFAM" id="SSF50129">
    <property type="entry name" value="GroES-like"/>
    <property type="match status" value="1"/>
</dbReference>
<organism evidence="2 4">
    <name type="scientific">Leptospira bourretii</name>
    <dbReference type="NCBI Taxonomy" id="2484962"/>
    <lineage>
        <taxon>Bacteria</taxon>
        <taxon>Pseudomonadati</taxon>
        <taxon>Spirochaetota</taxon>
        <taxon>Spirochaetia</taxon>
        <taxon>Leptospirales</taxon>
        <taxon>Leptospiraceae</taxon>
        <taxon>Leptospira</taxon>
    </lineage>
</organism>
<evidence type="ECO:0000313" key="4">
    <source>
        <dbReference type="Proteomes" id="UP000297394"/>
    </source>
</evidence>
<dbReference type="RefSeq" id="WP_135747628.1">
    <property type="nucleotide sequence ID" value="NZ_RQFL01000031.1"/>
</dbReference>
<evidence type="ECO:0000313" key="3">
    <source>
        <dbReference type="EMBL" id="TGK88971.1"/>
    </source>
</evidence>
<dbReference type="InterPro" id="IPR011032">
    <property type="entry name" value="GroES-like_sf"/>
</dbReference>
<dbReference type="Pfam" id="PF13602">
    <property type="entry name" value="ADH_zinc_N_2"/>
    <property type="match status" value="1"/>
</dbReference>
<dbReference type="EMBL" id="RQFM01000010">
    <property type="protein sequence ID" value="TGK88322.1"/>
    <property type="molecule type" value="Genomic_DNA"/>
</dbReference>
<proteinExistence type="predicted"/>
<accession>A0A4R9IIN4</accession>
<dbReference type="AlphaFoldDB" id="A0A4R9IIN4"/>
<dbReference type="InterPro" id="IPR020843">
    <property type="entry name" value="ER"/>
</dbReference>
<dbReference type="EMBL" id="RQFL01000031">
    <property type="protein sequence ID" value="TGK88971.1"/>
    <property type="molecule type" value="Genomic_DNA"/>
</dbReference>
<evidence type="ECO:0000259" key="1">
    <source>
        <dbReference type="SMART" id="SM00829"/>
    </source>
</evidence>
<dbReference type="GO" id="GO:0016491">
    <property type="term" value="F:oxidoreductase activity"/>
    <property type="evidence" value="ECO:0007669"/>
    <property type="project" value="InterPro"/>
</dbReference>
<feature type="domain" description="Enoyl reductase (ER)" evidence="1">
    <location>
        <begin position="10"/>
        <end position="315"/>
    </location>
</feature>
<comment type="caution">
    <text evidence="2">The sequence shown here is derived from an EMBL/GenBank/DDBJ whole genome shotgun (WGS) entry which is preliminary data.</text>
</comment>
<reference evidence="3" key="1">
    <citation type="submission" date="2018-10" db="EMBL/GenBank/DDBJ databases">
        <authorList>
            <person name="Vincent A.T."/>
            <person name="Schiettekatte O."/>
            <person name="Bourhy P."/>
            <person name="Veyrier F.J."/>
            <person name="Picardeau M."/>
        </authorList>
    </citation>
    <scope>NUCLEOTIDE SEQUENCE</scope>
    <source>
        <strain evidence="3">201800281</strain>
    </source>
</reference>
<dbReference type="Gene3D" id="3.90.180.10">
    <property type="entry name" value="Medium-chain alcohol dehydrogenases, catalytic domain"/>
    <property type="match status" value="1"/>
</dbReference>
<reference evidence="2 4" key="2">
    <citation type="journal article" date="2019" name="PLoS Negl. Trop. Dis.">
        <title>Revisiting the worldwide diversity of Leptospira species in the environment.</title>
        <authorList>
            <person name="Vincent A.T."/>
            <person name="Schiettekatte O."/>
            <person name="Bourhy P."/>
            <person name="Veyrier F.J."/>
            <person name="Picardeau M."/>
        </authorList>
    </citation>
    <scope>NUCLEOTIDE SEQUENCE [LARGE SCALE GENOMIC DNA]</scope>
    <source>
        <strain evidence="2 4">201800280</strain>
        <strain evidence="3">201800281</strain>
    </source>
</reference>
<gene>
    <name evidence="2" type="ORF">EHQ23_05670</name>
    <name evidence="3" type="ORF">EHQ26_18195</name>
</gene>
<dbReference type="InterPro" id="IPR013154">
    <property type="entry name" value="ADH-like_N"/>
</dbReference>
<dbReference type="Proteomes" id="UP000297394">
    <property type="component" value="Unassembled WGS sequence"/>
</dbReference>
<dbReference type="InterPro" id="IPR036291">
    <property type="entry name" value="NAD(P)-bd_dom_sf"/>
</dbReference>
<dbReference type="Gene3D" id="3.40.50.720">
    <property type="entry name" value="NAD(P)-binding Rossmann-like Domain"/>
    <property type="match status" value="1"/>
</dbReference>
<name>A0A4R9IIN4_9LEPT</name>
<dbReference type="PANTHER" id="PTHR44013:SF1">
    <property type="entry name" value="ZINC-TYPE ALCOHOL DEHYDROGENASE-LIKE PROTEIN C16A3.02C"/>
    <property type="match status" value="1"/>
</dbReference>
<keyword evidence="5" id="KW-1185">Reference proteome</keyword>
<dbReference type="PANTHER" id="PTHR44013">
    <property type="entry name" value="ZINC-TYPE ALCOHOL DEHYDROGENASE-LIKE PROTEIN C16A3.02C"/>
    <property type="match status" value="1"/>
</dbReference>
<dbReference type="SUPFAM" id="SSF51735">
    <property type="entry name" value="NAD(P)-binding Rossmann-fold domains"/>
    <property type="match status" value="1"/>
</dbReference>
<dbReference type="SMART" id="SM00829">
    <property type="entry name" value="PKS_ER"/>
    <property type="match status" value="1"/>
</dbReference>
<evidence type="ECO:0000313" key="5">
    <source>
        <dbReference type="Proteomes" id="UP000297918"/>
    </source>
</evidence>
<sequence>MKVITYRNYGPPEVLKLEEWEIPTPKKDEIRIKNYNTAVNSGDWRIRKADPKLAKLYFGIFKPKKPVLGLSISGVVEAVGENVTKFKIGDKVFGSAGMQMGAYAEYVCIKESSVITILPKEISFPEGAALPFGSLTALDFLQKCNLQKNQTMIIYGASSSVGTATIQLAKHFGIVVTAVCSKGNFQLVKSLGADFVMDYETFFSESHNKKYDVVFECVGKSSITSNLLHLSEGGVLVLVGASFKEMFQAAWISLTKHINIKFGPIAETLENLNFLTELTKKGIFKVVIDRSFRLETMVEAHRYVEAGHKKGNVVIEITK</sequence>
<dbReference type="CDD" id="cd08267">
    <property type="entry name" value="MDR1"/>
    <property type="match status" value="1"/>
</dbReference>
<dbReference type="OrthoDB" id="9792162at2"/>
<dbReference type="InterPro" id="IPR052733">
    <property type="entry name" value="Chloroplast_QOR"/>
</dbReference>